<dbReference type="Gene3D" id="3.40.50.150">
    <property type="entry name" value="Vaccinia Virus protein VP39"/>
    <property type="match status" value="1"/>
</dbReference>
<sequence length="225" mass="24042">MTKISPMATDSGREHDYLPAAGRDALLPFYDVMTAALGVGRLHSALLTHSGLADGQRMLEIGCGTGKLSIQAKRTWPTVEVVGMDPDPLALARAARKAKNLTGIRFDRGYSQALPYPDACFDRVLSALMLHHLDPEAKIATAAEISRVLRPGGSLILADFAGDLASGVHGFLAHRVMKSGHLQDNRGDAIPQLLTAAGLEVVALPVRYHRVMGAIACYRATRPAV</sequence>
<dbReference type="SUPFAM" id="SSF53335">
    <property type="entry name" value="S-adenosyl-L-methionine-dependent methyltransferases"/>
    <property type="match status" value="1"/>
</dbReference>
<gene>
    <name evidence="2" type="ORF">D7D52_31075</name>
</gene>
<evidence type="ECO:0000313" key="2">
    <source>
        <dbReference type="EMBL" id="AYF79529.1"/>
    </source>
</evidence>
<reference evidence="2 3" key="1">
    <citation type="submission" date="2018-09" db="EMBL/GenBank/DDBJ databases">
        <title>Nocardia yunnanensis sp. nov., an actinomycete isolated from a soil sample.</title>
        <authorList>
            <person name="Zhang J."/>
        </authorList>
    </citation>
    <scope>NUCLEOTIDE SEQUENCE [LARGE SCALE GENOMIC DNA]</scope>
    <source>
        <strain evidence="2 3">CFHS0054</strain>
    </source>
</reference>
<name>A0A386ZS29_9NOCA</name>
<dbReference type="OrthoDB" id="9808140at2"/>
<keyword evidence="3" id="KW-1185">Reference proteome</keyword>
<evidence type="ECO:0000313" key="3">
    <source>
        <dbReference type="Proteomes" id="UP000267164"/>
    </source>
</evidence>
<evidence type="ECO:0000259" key="1">
    <source>
        <dbReference type="Pfam" id="PF13649"/>
    </source>
</evidence>
<dbReference type="InterPro" id="IPR050508">
    <property type="entry name" value="Methyltransf_Superfamily"/>
</dbReference>
<keyword evidence="2" id="KW-0489">Methyltransferase</keyword>
<dbReference type="GO" id="GO:0008168">
    <property type="term" value="F:methyltransferase activity"/>
    <property type="evidence" value="ECO:0007669"/>
    <property type="project" value="UniProtKB-KW"/>
</dbReference>
<protein>
    <submittedName>
        <fullName evidence="2">Class I SAM-dependent methyltransferase</fullName>
    </submittedName>
</protein>
<feature type="domain" description="Methyltransferase" evidence="1">
    <location>
        <begin position="59"/>
        <end position="153"/>
    </location>
</feature>
<dbReference type="CDD" id="cd02440">
    <property type="entry name" value="AdoMet_MTases"/>
    <property type="match status" value="1"/>
</dbReference>
<dbReference type="KEGG" id="nyu:D7D52_31075"/>
<dbReference type="InterPro" id="IPR041698">
    <property type="entry name" value="Methyltransf_25"/>
</dbReference>
<dbReference type="PANTHER" id="PTHR42912">
    <property type="entry name" value="METHYLTRANSFERASE"/>
    <property type="match status" value="1"/>
</dbReference>
<dbReference type="AlphaFoldDB" id="A0A386ZS29"/>
<dbReference type="EMBL" id="CP032568">
    <property type="protein sequence ID" value="AYF79529.1"/>
    <property type="molecule type" value="Genomic_DNA"/>
</dbReference>
<dbReference type="Pfam" id="PF13649">
    <property type="entry name" value="Methyltransf_25"/>
    <property type="match status" value="1"/>
</dbReference>
<proteinExistence type="predicted"/>
<dbReference type="Proteomes" id="UP000267164">
    <property type="component" value="Chromosome"/>
</dbReference>
<dbReference type="GO" id="GO:0032259">
    <property type="term" value="P:methylation"/>
    <property type="evidence" value="ECO:0007669"/>
    <property type="project" value="UniProtKB-KW"/>
</dbReference>
<accession>A0A386ZS29</accession>
<keyword evidence="2" id="KW-0808">Transferase</keyword>
<organism evidence="2 3">
    <name type="scientific">Nocardia yunnanensis</name>
    <dbReference type="NCBI Taxonomy" id="2382165"/>
    <lineage>
        <taxon>Bacteria</taxon>
        <taxon>Bacillati</taxon>
        <taxon>Actinomycetota</taxon>
        <taxon>Actinomycetes</taxon>
        <taxon>Mycobacteriales</taxon>
        <taxon>Nocardiaceae</taxon>
        <taxon>Nocardia</taxon>
    </lineage>
</organism>
<dbReference type="InterPro" id="IPR029063">
    <property type="entry name" value="SAM-dependent_MTases_sf"/>
</dbReference>